<reference evidence="2 3" key="1">
    <citation type="submission" date="2016-04" db="EMBL/GenBank/DDBJ databases">
        <title>Draft genome of Fonsecaea erecta CBS 125763.</title>
        <authorList>
            <person name="Weiss V.A."/>
            <person name="Vicente V.A."/>
            <person name="Raittz R.T."/>
            <person name="Moreno L.F."/>
            <person name="De Souza E.M."/>
            <person name="Pedrosa F.O."/>
            <person name="Steffens M.B."/>
            <person name="Faoro H."/>
            <person name="Tadra-Sfeir M.Z."/>
            <person name="Najafzadeh M.J."/>
            <person name="Felipe M.S."/>
            <person name="Teixeira M."/>
            <person name="Sun J."/>
            <person name="Xi L."/>
            <person name="Gomes R."/>
            <person name="De Azevedo C.M."/>
            <person name="Salgado C.G."/>
            <person name="Da Silva M.B."/>
            <person name="Nascimento M.F."/>
            <person name="Queiroz-Telles F."/>
            <person name="Attili D.S."/>
            <person name="Gorbushina A."/>
        </authorList>
    </citation>
    <scope>NUCLEOTIDE SEQUENCE [LARGE SCALE GENOMIC DNA]</scope>
    <source>
        <strain evidence="2 3">CBS 125763</strain>
    </source>
</reference>
<feature type="region of interest" description="Disordered" evidence="1">
    <location>
        <begin position="518"/>
        <end position="541"/>
    </location>
</feature>
<evidence type="ECO:0000313" key="3">
    <source>
        <dbReference type="Proteomes" id="UP000078343"/>
    </source>
</evidence>
<feature type="compositionally biased region" description="Polar residues" evidence="1">
    <location>
        <begin position="714"/>
        <end position="726"/>
    </location>
</feature>
<feature type="compositionally biased region" description="Basic and acidic residues" evidence="1">
    <location>
        <begin position="85"/>
        <end position="96"/>
    </location>
</feature>
<feature type="compositionally biased region" description="Polar residues" evidence="1">
    <location>
        <begin position="99"/>
        <end position="109"/>
    </location>
</feature>
<feature type="region of interest" description="Disordered" evidence="1">
    <location>
        <begin position="447"/>
        <end position="480"/>
    </location>
</feature>
<accession>A0A178ZMD6</accession>
<evidence type="ECO:0000313" key="2">
    <source>
        <dbReference type="EMBL" id="OAP60968.1"/>
    </source>
</evidence>
<sequence>MCTLKRLLSPFLCCFGIGPPEEHTASDLQTLPSALSVQLPATQIPHAVSQPGAQRADTEALRELFRSSSSVRGYRTASLPSGSNHRREPSLDRDFKFGSQGQHQKQPSRLEQLGNHIKQKLSESRLSKSSSRPQITSEDTPHNTARRENAQMGMSVPEGTLSQRSTGLLELLMSRTASEGGYDSDAKSIQTAALKASDGTIKLSPRRVLSLSSPADIQPIATDGAPPSPTETHVLEASQTQVDNAKRSSAPSTPSNPSFVRVVQGTKDKSPSEVAKRVNDRGVDSTIELADASESRITPAFASLETQGDDPFTSSPSKDHAFSRHDGKDFMGMLRMTGDTVPVAKRESQISNMTNPRASLVSELDPNLLDLISKCGERPSADISRRTSHNNAAAFAIELNQTAMADMDPTMPGREGVSRKDLSSLAGSDRSSVHLYNMRISQRLASPSFMAASSRPNTGHTTIRQPRGNSPDSGLSTGHMSMATKIGGLITAEHNRRPSDPETKRLFEGDLARRRACSSRGSAISPAHATAFEKPRSLTGNEDASSFYWSDEEFDNVRPSRRGTRKRNPNSIAIGGRSESISLPIGSSSASFGNMSVAEEGAWFSRRPSMQNQTNEQEGRAHGPAKRNRSVSMPTQRNVGSCPRLTVPRRQLQHSTEGNESMSEVSTDQLQDARTEQLTEISVQAVRDIQNERLSEIEPLSRRYITATLPDSYSHQSFVTSHTRQSPPLLRASVTGRPSKSEDGNEARSIYDGPTKFQESATNMWQRSFRRALEEPENDTLGGFLTSPRFDRDGRRRSTRSSISAVQLPHEGHGNPEVELDLNSLQQMKTRDESSRAEENRRLQVCMKKPDPLPAVSRRRSMISIDAGKETPNTLSGKKTSRKKSILDIGRRFTITGVSNENEQASGASTPLKDLFGLWGRFPSHTREERCGSAGPKDGVATRDFALDYQDENKPSSLTPRTPWAKPTTTRGVHTPGSWKMLQFVKKDGVDKALNNGVRGTQSLGVRHKRSRKGFVGRWKRLYRSSSTEFRAYARTHGHRSSISVGASVEYPELEVIAGDERRIAGFQAFDWRPNMDGPAATEAVNRVQARSPEPLDTQPWTHTYQDCVGSLSALKSDTDLKLGSLGEGLDQLCDRHFASDSLQSDELRDSTVDFEHQLGKEHEAVKEGLIRKIECMDQSEERLDVHARASAEG</sequence>
<feature type="region of interest" description="Disordered" evidence="1">
    <location>
        <begin position="951"/>
        <end position="975"/>
    </location>
</feature>
<dbReference type="AlphaFoldDB" id="A0A178ZMD6"/>
<feature type="compositionally biased region" description="Polar residues" evidence="1">
    <location>
        <begin position="237"/>
        <end position="258"/>
    </location>
</feature>
<feature type="region of interest" description="Disordered" evidence="1">
    <location>
        <begin position="214"/>
        <end position="280"/>
    </location>
</feature>
<feature type="compositionally biased region" description="Basic and acidic residues" evidence="1">
    <location>
        <begin position="139"/>
        <end position="149"/>
    </location>
</feature>
<feature type="compositionally biased region" description="Low complexity" evidence="1">
    <location>
        <begin position="578"/>
        <end position="588"/>
    </location>
</feature>
<feature type="region of interest" description="Disordered" evidence="1">
    <location>
        <begin position="778"/>
        <end position="882"/>
    </location>
</feature>
<organism evidence="2 3">
    <name type="scientific">Fonsecaea erecta</name>
    <dbReference type="NCBI Taxonomy" id="1367422"/>
    <lineage>
        <taxon>Eukaryota</taxon>
        <taxon>Fungi</taxon>
        <taxon>Dikarya</taxon>
        <taxon>Ascomycota</taxon>
        <taxon>Pezizomycotina</taxon>
        <taxon>Eurotiomycetes</taxon>
        <taxon>Chaetothyriomycetidae</taxon>
        <taxon>Chaetothyriales</taxon>
        <taxon>Herpotrichiellaceae</taxon>
        <taxon>Fonsecaea</taxon>
    </lineage>
</organism>
<gene>
    <name evidence="2" type="ORF">AYL99_05970</name>
</gene>
<dbReference type="Proteomes" id="UP000078343">
    <property type="component" value="Unassembled WGS sequence"/>
</dbReference>
<feature type="region of interest" description="Disordered" evidence="1">
    <location>
        <begin position="72"/>
        <end position="159"/>
    </location>
</feature>
<feature type="compositionally biased region" description="Polar residues" evidence="1">
    <location>
        <begin position="653"/>
        <end position="670"/>
    </location>
</feature>
<feature type="compositionally biased region" description="Polar residues" evidence="1">
    <location>
        <begin position="454"/>
        <end position="479"/>
    </location>
</feature>
<feature type="region of interest" description="Disordered" evidence="1">
    <location>
        <begin position="555"/>
        <end position="588"/>
    </location>
</feature>
<keyword evidence="3" id="KW-1185">Reference proteome</keyword>
<feature type="region of interest" description="Disordered" evidence="1">
    <location>
        <begin position="605"/>
        <end position="673"/>
    </location>
</feature>
<feature type="compositionally biased region" description="Basic and acidic residues" evidence="1">
    <location>
        <begin position="829"/>
        <end position="842"/>
    </location>
</feature>
<feature type="compositionally biased region" description="Polar residues" evidence="1">
    <location>
        <begin position="630"/>
        <end position="639"/>
    </location>
</feature>
<dbReference type="EMBL" id="LVYI01000004">
    <property type="protein sequence ID" value="OAP60968.1"/>
    <property type="molecule type" value="Genomic_DNA"/>
</dbReference>
<comment type="caution">
    <text evidence="2">The sequence shown here is derived from an EMBL/GenBank/DDBJ whole genome shotgun (WGS) entry which is preliminary data.</text>
</comment>
<feature type="compositionally biased region" description="Basic and acidic residues" evidence="1">
    <location>
        <begin position="266"/>
        <end position="280"/>
    </location>
</feature>
<dbReference type="OrthoDB" id="4150782at2759"/>
<protein>
    <submittedName>
        <fullName evidence="2">Uncharacterized protein</fullName>
    </submittedName>
</protein>
<evidence type="ECO:0000256" key="1">
    <source>
        <dbReference type="SAM" id="MobiDB-lite"/>
    </source>
</evidence>
<feature type="region of interest" description="Disordered" evidence="1">
    <location>
        <begin position="304"/>
        <end position="325"/>
    </location>
</feature>
<dbReference type="GeneID" id="30010138"/>
<proteinExistence type="predicted"/>
<feature type="region of interest" description="Disordered" evidence="1">
    <location>
        <begin position="714"/>
        <end position="758"/>
    </location>
</feature>
<dbReference type="RefSeq" id="XP_018694335.1">
    <property type="nucleotide sequence ID" value="XM_018837482.1"/>
</dbReference>
<feature type="compositionally biased region" description="Basic residues" evidence="1">
    <location>
        <begin position="559"/>
        <end position="568"/>
    </location>
</feature>
<name>A0A178ZMD6_9EURO</name>